<dbReference type="EMBL" id="JASODW010000005">
    <property type="protein sequence ID" value="MDK6275118.1"/>
    <property type="molecule type" value="Genomic_DNA"/>
</dbReference>
<evidence type="ECO:0000313" key="4">
    <source>
        <dbReference type="Proteomes" id="UP001240483"/>
    </source>
</evidence>
<gene>
    <name evidence="3" type="ORF">QP116_05115</name>
</gene>
<dbReference type="PANTHER" id="PTHR42856:SF1">
    <property type="entry name" value="ACYL-COENZYME A THIOESTERASE PAAI"/>
    <property type="match status" value="1"/>
</dbReference>
<dbReference type="Proteomes" id="UP001240483">
    <property type="component" value="Unassembled WGS sequence"/>
</dbReference>
<dbReference type="CDD" id="cd03443">
    <property type="entry name" value="PaaI_thioesterase"/>
    <property type="match status" value="1"/>
</dbReference>
<dbReference type="InterPro" id="IPR052723">
    <property type="entry name" value="Acyl-CoA_thioesterase_PaaI"/>
</dbReference>
<dbReference type="Gene3D" id="3.10.129.10">
    <property type="entry name" value="Hotdog Thioesterase"/>
    <property type="match status" value="1"/>
</dbReference>
<dbReference type="InterPro" id="IPR006683">
    <property type="entry name" value="Thioestr_dom"/>
</dbReference>
<keyword evidence="1" id="KW-0378">Hydrolase</keyword>
<evidence type="ECO:0000313" key="3">
    <source>
        <dbReference type="EMBL" id="MDK6275118.1"/>
    </source>
</evidence>
<comment type="caution">
    <text evidence="3">The sequence shown here is derived from an EMBL/GenBank/DDBJ whole genome shotgun (WGS) entry which is preliminary data.</text>
</comment>
<dbReference type="NCBIfam" id="TIGR00369">
    <property type="entry name" value="unchar_dom_1"/>
    <property type="match status" value="1"/>
</dbReference>
<dbReference type="Pfam" id="PF03061">
    <property type="entry name" value="4HBT"/>
    <property type="match status" value="1"/>
</dbReference>
<dbReference type="AlphaFoldDB" id="A0AAP4C6B9"/>
<evidence type="ECO:0000259" key="2">
    <source>
        <dbReference type="Pfam" id="PF03061"/>
    </source>
</evidence>
<dbReference type="SUPFAM" id="SSF54637">
    <property type="entry name" value="Thioesterase/thiol ester dehydrase-isomerase"/>
    <property type="match status" value="1"/>
</dbReference>
<protein>
    <submittedName>
        <fullName evidence="3">Hotdog fold thioesterase</fullName>
    </submittedName>
</protein>
<name>A0AAP4C6B9_9MICC</name>
<organism evidence="3 4">
    <name type="scientific">Pseudoglutamicibacter cumminsii</name>
    <dbReference type="NCBI Taxonomy" id="156979"/>
    <lineage>
        <taxon>Bacteria</taxon>
        <taxon>Bacillati</taxon>
        <taxon>Actinomycetota</taxon>
        <taxon>Actinomycetes</taxon>
        <taxon>Micrococcales</taxon>
        <taxon>Micrococcaceae</taxon>
        <taxon>Pseudoglutamicibacter</taxon>
    </lineage>
</organism>
<proteinExistence type="predicted"/>
<sequence>MTETNTELGSRLAEHHKILEFDHCTHWMGIEPIKAEPGYAEIEMTPRKEMLNGFGIVQGGMLFTFADVAFAMACNEPAGSETSYTVAQGVDVNFLKPGLPDLPMRAVARVVNQSGRSGLYDITVTQERADGSTETLLEFRGRSRTINAAPPTVR</sequence>
<reference evidence="3" key="1">
    <citation type="submission" date="2023-05" db="EMBL/GenBank/DDBJ databases">
        <title>Cataloging the Phylogenetic Diversity of Human Bladder Bacteria.</title>
        <authorList>
            <person name="Du J."/>
        </authorList>
    </citation>
    <scope>NUCLEOTIDE SEQUENCE</scope>
    <source>
        <strain evidence="3">UMB9978</strain>
    </source>
</reference>
<dbReference type="InterPro" id="IPR029069">
    <property type="entry name" value="HotDog_dom_sf"/>
</dbReference>
<dbReference type="InterPro" id="IPR003736">
    <property type="entry name" value="PAAI_dom"/>
</dbReference>
<accession>A0AAP4C6B9</accession>
<dbReference type="RefSeq" id="WP_260077151.1">
    <property type="nucleotide sequence ID" value="NZ_JALXKR010000022.1"/>
</dbReference>
<dbReference type="GO" id="GO:0016289">
    <property type="term" value="F:acyl-CoA hydrolase activity"/>
    <property type="evidence" value="ECO:0007669"/>
    <property type="project" value="UniProtKB-ARBA"/>
</dbReference>
<dbReference type="PANTHER" id="PTHR42856">
    <property type="entry name" value="ACYL-COENZYME A THIOESTERASE PAAI"/>
    <property type="match status" value="1"/>
</dbReference>
<evidence type="ECO:0000256" key="1">
    <source>
        <dbReference type="ARBA" id="ARBA00022801"/>
    </source>
</evidence>
<feature type="domain" description="Thioesterase" evidence="2">
    <location>
        <begin position="54"/>
        <end position="127"/>
    </location>
</feature>